<dbReference type="EMBL" id="ML992670">
    <property type="protein sequence ID" value="KAF2213429.1"/>
    <property type="molecule type" value="Genomic_DNA"/>
</dbReference>
<reference evidence="1" key="1">
    <citation type="journal article" date="2020" name="Stud. Mycol.">
        <title>101 Dothideomycetes genomes: a test case for predicting lifestyles and emergence of pathogens.</title>
        <authorList>
            <person name="Haridas S."/>
            <person name="Albert R."/>
            <person name="Binder M."/>
            <person name="Bloem J."/>
            <person name="Labutti K."/>
            <person name="Salamov A."/>
            <person name="Andreopoulos B."/>
            <person name="Baker S."/>
            <person name="Barry K."/>
            <person name="Bills G."/>
            <person name="Bluhm B."/>
            <person name="Cannon C."/>
            <person name="Castanera R."/>
            <person name="Culley D."/>
            <person name="Daum C."/>
            <person name="Ezra D."/>
            <person name="Gonzalez J."/>
            <person name="Henrissat B."/>
            <person name="Kuo A."/>
            <person name="Liang C."/>
            <person name="Lipzen A."/>
            <person name="Lutzoni F."/>
            <person name="Magnuson J."/>
            <person name="Mondo S."/>
            <person name="Nolan M."/>
            <person name="Ohm R."/>
            <person name="Pangilinan J."/>
            <person name="Park H.-J."/>
            <person name="Ramirez L."/>
            <person name="Alfaro M."/>
            <person name="Sun H."/>
            <person name="Tritt A."/>
            <person name="Yoshinaga Y."/>
            <person name="Zwiers L.-H."/>
            <person name="Turgeon B."/>
            <person name="Goodwin S."/>
            <person name="Spatafora J."/>
            <person name="Crous P."/>
            <person name="Grigoriev I."/>
        </authorList>
    </citation>
    <scope>NUCLEOTIDE SEQUENCE</scope>
    <source>
        <strain evidence="1">SCOH1-5</strain>
    </source>
</reference>
<evidence type="ECO:0000313" key="2">
    <source>
        <dbReference type="Proteomes" id="UP000799539"/>
    </source>
</evidence>
<dbReference type="InterPro" id="IPR006058">
    <property type="entry name" value="2Fe2S_fd_BS"/>
</dbReference>
<organism evidence="1 2">
    <name type="scientific">Cercospora zeae-maydis SCOH1-5</name>
    <dbReference type="NCBI Taxonomy" id="717836"/>
    <lineage>
        <taxon>Eukaryota</taxon>
        <taxon>Fungi</taxon>
        <taxon>Dikarya</taxon>
        <taxon>Ascomycota</taxon>
        <taxon>Pezizomycotina</taxon>
        <taxon>Dothideomycetes</taxon>
        <taxon>Dothideomycetidae</taxon>
        <taxon>Mycosphaerellales</taxon>
        <taxon>Mycosphaerellaceae</taxon>
        <taxon>Cercospora</taxon>
    </lineage>
</organism>
<proteinExistence type="predicted"/>
<keyword evidence="2" id="KW-1185">Reference proteome</keyword>
<dbReference type="PANTHER" id="PTHR34724">
    <property type="entry name" value="OS12G0596101 PROTEIN"/>
    <property type="match status" value="1"/>
</dbReference>
<name>A0A6A6FIY6_9PEZI</name>
<accession>A0A6A6FIY6</accession>
<dbReference type="OrthoDB" id="88410at2759"/>
<dbReference type="AlphaFoldDB" id="A0A6A6FIY6"/>
<sequence length="57" mass="6248">MCKQAVCGSCQKTTWWGCGSHVPMVMDSVPETERCSCEPKVEKEGKSYPPMGKQPGI</sequence>
<dbReference type="PANTHER" id="PTHR34724:SF2">
    <property type="entry name" value="OS12G0596101 PROTEIN"/>
    <property type="match status" value="1"/>
</dbReference>
<gene>
    <name evidence="1" type="ORF">CERZMDRAFT_39023</name>
</gene>
<evidence type="ECO:0000313" key="1">
    <source>
        <dbReference type="EMBL" id="KAF2213429.1"/>
    </source>
</evidence>
<protein>
    <submittedName>
        <fullName evidence="1">Uncharacterized protein</fullName>
    </submittedName>
</protein>
<dbReference type="Proteomes" id="UP000799539">
    <property type="component" value="Unassembled WGS sequence"/>
</dbReference>
<dbReference type="GO" id="GO:0051537">
    <property type="term" value="F:2 iron, 2 sulfur cluster binding"/>
    <property type="evidence" value="ECO:0007669"/>
    <property type="project" value="InterPro"/>
</dbReference>
<dbReference type="PROSITE" id="PS00197">
    <property type="entry name" value="2FE2S_FER_1"/>
    <property type="match status" value="1"/>
</dbReference>